<dbReference type="Gene3D" id="3.40.50.2000">
    <property type="entry name" value="Glycogen Phosphorylase B"/>
    <property type="match status" value="1"/>
</dbReference>
<dbReference type="Pfam" id="PF04101">
    <property type="entry name" value="Glyco_tran_28_C"/>
    <property type="match status" value="1"/>
</dbReference>
<dbReference type="EMBL" id="JACSZT010000023">
    <property type="protein sequence ID" value="MBC6499836.1"/>
    <property type="molecule type" value="Genomic_DNA"/>
</dbReference>
<dbReference type="GO" id="GO:0016758">
    <property type="term" value="F:hexosyltransferase activity"/>
    <property type="evidence" value="ECO:0007669"/>
    <property type="project" value="InterPro"/>
</dbReference>
<reference evidence="2" key="1">
    <citation type="submission" date="2020-08" db="EMBL/GenBank/DDBJ databases">
        <title>Complete genome sequence of Weissella confusa strain FS54 provides insights into metabolic potential.</title>
        <authorList>
            <person name="Fhoula I."/>
            <person name="Najjari A."/>
            <person name="Lekired A."/>
            <person name="Bessrour-Aouam N."/>
            <person name="Jaballah S."/>
            <person name="Klibi N."/>
            <person name="Ouzari H.-I."/>
        </authorList>
    </citation>
    <scope>NUCLEOTIDE SEQUENCE</scope>
    <source>
        <strain evidence="2">FS54</strain>
    </source>
</reference>
<gene>
    <name evidence="2" type="ORF">H7R52_19030</name>
</gene>
<sequence length="160" mass="18186">MIFLTVGTHEQGFNRLIEMMDEISVKINEPIFMQIGYSTVTPINAEYTRFLSADEMAQKMNEARLVVTHGGPASFFAALEAGKFVSVVPRLKKFGEHVNDHQIEFVEFVINNGLSIKMVETKEELIDSIISPTPNTYIGNEMVEKFSERLIDKIKEINKK</sequence>
<comment type="caution">
    <text evidence="2">The sequence shown here is derived from an EMBL/GenBank/DDBJ whole genome shotgun (WGS) entry which is preliminary data.</text>
</comment>
<dbReference type="Proteomes" id="UP000650485">
    <property type="component" value="Unassembled WGS sequence"/>
</dbReference>
<evidence type="ECO:0000259" key="1">
    <source>
        <dbReference type="Pfam" id="PF04101"/>
    </source>
</evidence>
<dbReference type="InterPro" id="IPR007235">
    <property type="entry name" value="Glyco_trans_28_C"/>
</dbReference>
<evidence type="ECO:0000313" key="3">
    <source>
        <dbReference type="Proteomes" id="UP000650485"/>
    </source>
</evidence>
<proteinExistence type="predicted"/>
<organism evidence="2 3">
    <name type="scientific">Weissella confusa</name>
    <name type="common">Lactobacillus confusus</name>
    <dbReference type="NCBI Taxonomy" id="1583"/>
    <lineage>
        <taxon>Bacteria</taxon>
        <taxon>Bacillati</taxon>
        <taxon>Bacillota</taxon>
        <taxon>Bacilli</taxon>
        <taxon>Lactobacillales</taxon>
        <taxon>Lactobacillaceae</taxon>
        <taxon>Weissella</taxon>
    </lineage>
</organism>
<accession>A0A923SP46</accession>
<evidence type="ECO:0000313" key="2">
    <source>
        <dbReference type="EMBL" id="MBC6499836.1"/>
    </source>
</evidence>
<name>A0A923SP46_WEICO</name>
<dbReference type="AlphaFoldDB" id="A0A923SP46"/>
<protein>
    <recommendedName>
        <fullName evidence="1">Glycosyl transferase family 28 C-terminal domain-containing protein</fullName>
    </recommendedName>
</protein>
<feature type="domain" description="Glycosyl transferase family 28 C-terminal" evidence="1">
    <location>
        <begin position="1"/>
        <end position="112"/>
    </location>
</feature>